<comment type="cofactor">
    <cofactor evidence="1">
        <name>Zn(2+)</name>
        <dbReference type="ChEBI" id="CHEBI:29105"/>
    </cofactor>
</comment>
<dbReference type="AlphaFoldDB" id="A0AA47EF49"/>
<dbReference type="GO" id="GO:0009025">
    <property type="term" value="F:tagatose-bisphosphate aldolase activity"/>
    <property type="evidence" value="ECO:0007669"/>
    <property type="project" value="TreeGrafter"/>
</dbReference>
<dbReference type="Pfam" id="PF01116">
    <property type="entry name" value="F_bP_aldolase"/>
    <property type="match status" value="1"/>
</dbReference>
<dbReference type="RefSeq" id="WP_216123256.1">
    <property type="nucleotide sequence ID" value="NZ_CP086239.1"/>
</dbReference>
<organism evidence="2 3">
    <name type="scientific">Clostridium estertheticum</name>
    <dbReference type="NCBI Taxonomy" id="238834"/>
    <lineage>
        <taxon>Bacteria</taxon>
        <taxon>Bacillati</taxon>
        <taxon>Bacillota</taxon>
        <taxon>Clostridia</taxon>
        <taxon>Eubacteriales</taxon>
        <taxon>Clostridiaceae</taxon>
        <taxon>Clostridium</taxon>
    </lineage>
</organism>
<dbReference type="PANTHER" id="PTHR30304">
    <property type="entry name" value="D-TAGATOSE-1,6-BISPHOSPHATE ALDOLASE"/>
    <property type="match status" value="1"/>
</dbReference>
<name>A0AA47EF49_9CLOT</name>
<dbReference type="CDD" id="cd00947">
    <property type="entry name" value="TBP_aldolase_IIB"/>
    <property type="match status" value="1"/>
</dbReference>
<gene>
    <name evidence="2" type="ORF">LL038_15255</name>
</gene>
<evidence type="ECO:0000313" key="3">
    <source>
        <dbReference type="Proteomes" id="UP001164733"/>
    </source>
</evidence>
<sequence>MFVSMKDMLLKAQKEGYAVPNFCIWNTEMLQGVMDATEEAQAPIILSFGSGFLENTDIDHFIKMMVSMADKATVPACIHWDHGRSFEIVSHAVDIGYTAIMIDASAYDLETNIKLTKEVVDKFKPLGIPIEAELGHVGAETIYEEAIAAYGYTDPTQAAEFCERTGIDFLATAIGNQHGVYTSEPKINYPVLEAVRAAVDIPLVLHGASGIGDEDIRKCIARGITKINIHTELCQAAMIAIEANQERKLPYLKLQQEVRKEVAKRAMEKIKLFGCYGKARS</sequence>
<dbReference type="GO" id="GO:0008270">
    <property type="term" value="F:zinc ion binding"/>
    <property type="evidence" value="ECO:0007669"/>
    <property type="project" value="InterPro"/>
</dbReference>
<dbReference type="PANTHER" id="PTHR30304:SF0">
    <property type="entry name" value="D-TAGATOSE-1,6-BISPHOSPHATE ALDOLASE SUBUNIT GATY-RELATED"/>
    <property type="match status" value="1"/>
</dbReference>
<reference evidence="2" key="1">
    <citation type="submission" date="2021-11" db="EMBL/GenBank/DDBJ databases">
        <title>Clostridia strains as spoilage organisms.</title>
        <authorList>
            <person name="Wambui J."/>
            <person name="Stevens M.J.A."/>
            <person name="Stephan R."/>
        </authorList>
    </citation>
    <scope>NUCLEOTIDE SEQUENCE</scope>
    <source>
        <strain evidence="2">CF009</strain>
    </source>
</reference>
<protein>
    <submittedName>
        <fullName evidence="2">Class II fructose-bisphosphate aldolase</fullName>
    </submittedName>
</protein>
<dbReference type="PIRSF" id="PIRSF001359">
    <property type="entry name" value="F_bP_aldolase_II"/>
    <property type="match status" value="1"/>
</dbReference>
<dbReference type="EMBL" id="CP086239">
    <property type="protein sequence ID" value="WAG58997.1"/>
    <property type="molecule type" value="Genomic_DNA"/>
</dbReference>
<dbReference type="GO" id="GO:0005829">
    <property type="term" value="C:cytosol"/>
    <property type="evidence" value="ECO:0007669"/>
    <property type="project" value="TreeGrafter"/>
</dbReference>
<evidence type="ECO:0000256" key="1">
    <source>
        <dbReference type="ARBA" id="ARBA00001947"/>
    </source>
</evidence>
<dbReference type="InterPro" id="IPR000771">
    <property type="entry name" value="FBA_II"/>
</dbReference>
<evidence type="ECO:0000313" key="2">
    <source>
        <dbReference type="EMBL" id="WAG58997.1"/>
    </source>
</evidence>
<accession>A0AA47EF49</accession>
<dbReference type="Proteomes" id="UP001164733">
    <property type="component" value="Chromosome"/>
</dbReference>
<dbReference type="InterPro" id="IPR050246">
    <property type="entry name" value="Class_II_FBP_aldolase"/>
</dbReference>
<dbReference type="GO" id="GO:0005975">
    <property type="term" value="P:carbohydrate metabolic process"/>
    <property type="evidence" value="ECO:0007669"/>
    <property type="project" value="InterPro"/>
</dbReference>
<dbReference type="NCBIfam" id="TIGR00167">
    <property type="entry name" value="cbbA"/>
    <property type="match status" value="1"/>
</dbReference>
<proteinExistence type="predicted"/>